<dbReference type="PANTHER" id="PTHR38790:SF4">
    <property type="entry name" value="2EXR DOMAIN-CONTAINING PROTEIN"/>
    <property type="match status" value="1"/>
</dbReference>
<proteinExistence type="predicted"/>
<dbReference type="Proteomes" id="UP000756921">
    <property type="component" value="Unassembled WGS sequence"/>
</dbReference>
<evidence type="ECO:0000313" key="2">
    <source>
        <dbReference type="EMBL" id="KAF9736059.1"/>
    </source>
</evidence>
<name>A0A9P6KRW9_9PLEO</name>
<keyword evidence="3" id="KW-1185">Reference proteome</keyword>
<organism evidence="2 3">
    <name type="scientific">Paraphaeosphaeria minitans</name>
    <dbReference type="NCBI Taxonomy" id="565426"/>
    <lineage>
        <taxon>Eukaryota</taxon>
        <taxon>Fungi</taxon>
        <taxon>Dikarya</taxon>
        <taxon>Ascomycota</taxon>
        <taxon>Pezizomycotina</taxon>
        <taxon>Dothideomycetes</taxon>
        <taxon>Pleosporomycetidae</taxon>
        <taxon>Pleosporales</taxon>
        <taxon>Massarineae</taxon>
        <taxon>Didymosphaeriaceae</taxon>
        <taxon>Paraphaeosphaeria</taxon>
    </lineage>
</organism>
<evidence type="ECO:0000313" key="3">
    <source>
        <dbReference type="Proteomes" id="UP000756921"/>
    </source>
</evidence>
<accession>A0A9P6KRW9</accession>
<gene>
    <name evidence="2" type="ORF">PMIN01_05974</name>
</gene>
<protein>
    <submittedName>
        <fullName evidence="2">Uncharacterized protein</fullName>
    </submittedName>
</protein>
<dbReference type="AlphaFoldDB" id="A0A9P6KRW9"/>
<dbReference type="OrthoDB" id="3799420at2759"/>
<sequence length="125" mass="13930">MVTNEPPANPATLADPPTEPRACDERKNDMATASGADVDASAVIKDRNGMLDPTPRGTCIPIFERNQEQSPLLRLPGELRNKIYGYVFDRAPECFLHFGGTLRMTEWNSGRFHLSTACRTTYKET</sequence>
<evidence type="ECO:0000256" key="1">
    <source>
        <dbReference type="SAM" id="MobiDB-lite"/>
    </source>
</evidence>
<reference evidence="2" key="1">
    <citation type="journal article" date="2020" name="Mol. Plant Microbe Interact.">
        <title>Genome Sequence of the Biocontrol Agent Coniothyrium minitans strain Conio (IMI 134523).</title>
        <authorList>
            <person name="Patel D."/>
            <person name="Shittu T.A."/>
            <person name="Baroncelli R."/>
            <person name="Muthumeenakshi S."/>
            <person name="Osborne T.H."/>
            <person name="Janganan T.K."/>
            <person name="Sreenivasaprasad S."/>
        </authorList>
    </citation>
    <scope>NUCLEOTIDE SEQUENCE</scope>
    <source>
        <strain evidence="2">Conio</strain>
    </source>
</reference>
<dbReference type="EMBL" id="WJXW01000005">
    <property type="protein sequence ID" value="KAF9736059.1"/>
    <property type="molecule type" value="Genomic_DNA"/>
</dbReference>
<dbReference type="PANTHER" id="PTHR38790">
    <property type="entry name" value="2EXR DOMAIN-CONTAINING PROTEIN-RELATED"/>
    <property type="match status" value="1"/>
</dbReference>
<comment type="caution">
    <text evidence="2">The sequence shown here is derived from an EMBL/GenBank/DDBJ whole genome shotgun (WGS) entry which is preliminary data.</text>
</comment>
<feature type="region of interest" description="Disordered" evidence="1">
    <location>
        <begin position="1"/>
        <end position="52"/>
    </location>
</feature>